<dbReference type="Gene3D" id="1.10.357.10">
    <property type="entry name" value="Tetracycline Repressor, domain 2"/>
    <property type="match status" value="1"/>
</dbReference>
<dbReference type="Proteomes" id="UP001243757">
    <property type="component" value="Unassembled WGS sequence"/>
</dbReference>
<sequence>MTAKRRSQSERTEHTRGALIHATVDVLREHGMQGATVQAICKRARVTTGAIQHHFGSKTGLIAEVVRTLCAPFLAELPPDPTLHNNLEARLDALVAHYWAIYRDDNYFAMSEVALAARTDPDLMQLIHDFREQQLSILRRSLAEQFPDLDICTDQMVESVQCMLDYMRGYALRRRYYTHVTQEQLDDETALDHARMILSSGLMRPQAQASD</sequence>
<evidence type="ECO:0000256" key="2">
    <source>
        <dbReference type="ARBA" id="ARBA00023125"/>
    </source>
</evidence>
<evidence type="ECO:0000259" key="5">
    <source>
        <dbReference type="PROSITE" id="PS50977"/>
    </source>
</evidence>
<comment type="caution">
    <text evidence="6">The sequence shown here is derived from an EMBL/GenBank/DDBJ whole genome shotgun (WGS) entry which is preliminary data.</text>
</comment>
<dbReference type="RefSeq" id="WP_284479888.1">
    <property type="nucleotide sequence ID" value="NZ_JASNJD010000003.1"/>
</dbReference>
<dbReference type="InterPro" id="IPR050109">
    <property type="entry name" value="HTH-type_TetR-like_transc_reg"/>
</dbReference>
<dbReference type="InterPro" id="IPR001647">
    <property type="entry name" value="HTH_TetR"/>
</dbReference>
<dbReference type="Pfam" id="PF00440">
    <property type="entry name" value="TetR_N"/>
    <property type="match status" value="1"/>
</dbReference>
<evidence type="ECO:0000313" key="6">
    <source>
        <dbReference type="EMBL" id="MDK3017068.1"/>
    </source>
</evidence>
<keyword evidence="7" id="KW-1185">Reference proteome</keyword>
<reference evidence="6 7" key="1">
    <citation type="submission" date="2023-05" db="EMBL/GenBank/DDBJ databases">
        <title>Pseudodonghicola sp. nov.</title>
        <authorList>
            <person name="Huang J."/>
        </authorList>
    </citation>
    <scope>NUCLEOTIDE SEQUENCE [LARGE SCALE GENOMIC DNA]</scope>
    <source>
        <strain evidence="6 7">IC7</strain>
    </source>
</reference>
<dbReference type="PANTHER" id="PTHR30055">
    <property type="entry name" value="HTH-TYPE TRANSCRIPTIONAL REGULATOR RUTR"/>
    <property type="match status" value="1"/>
</dbReference>
<keyword evidence="2 4" id="KW-0238">DNA-binding</keyword>
<gene>
    <name evidence="6" type="ORF">QO033_05240</name>
</gene>
<dbReference type="PANTHER" id="PTHR30055:SF234">
    <property type="entry name" value="HTH-TYPE TRANSCRIPTIONAL REGULATOR BETI"/>
    <property type="match status" value="1"/>
</dbReference>
<dbReference type="PROSITE" id="PS50977">
    <property type="entry name" value="HTH_TETR_2"/>
    <property type="match status" value="1"/>
</dbReference>
<accession>A0ABT7EXJ6</accession>
<proteinExistence type="predicted"/>
<name>A0ABT7EXJ6_9RHOB</name>
<dbReference type="PRINTS" id="PR00455">
    <property type="entry name" value="HTHTETR"/>
</dbReference>
<dbReference type="EMBL" id="JASNJD010000003">
    <property type="protein sequence ID" value="MDK3017068.1"/>
    <property type="molecule type" value="Genomic_DNA"/>
</dbReference>
<dbReference type="InterPro" id="IPR009057">
    <property type="entry name" value="Homeodomain-like_sf"/>
</dbReference>
<dbReference type="SUPFAM" id="SSF46689">
    <property type="entry name" value="Homeodomain-like"/>
    <property type="match status" value="1"/>
</dbReference>
<feature type="DNA-binding region" description="H-T-H motif" evidence="4">
    <location>
        <begin position="36"/>
        <end position="55"/>
    </location>
</feature>
<organism evidence="6 7">
    <name type="scientific">Pseudodonghicola flavimaris</name>
    <dbReference type="NCBI Taxonomy" id="3050036"/>
    <lineage>
        <taxon>Bacteria</taxon>
        <taxon>Pseudomonadati</taxon>
        <taxon>Pseudomonadota</taxon>
        <taxon>Alphaproteobacteria</taxon>
        <taxon>Rhodobacterales</taxon>
        <taxon>Paracoccaceae</taxon>
        <taxon>Pseudodonghicola</taxon>
    </lineage>
</organism>
<protein>
    <submittedName>
        <fullName evidence="6">TetR/AcrR family transcriptional regulator</fullName>
    </submittedName>
</protein>
<evidence type="ECO:0000256" key="4">
    <source>
        <dbReference type="PROSITE-ProRule" id="PRU00335"/>
    </source>
</evidence>
<keyword evidence="3" id="KW-0804">Transcription</keyword>
<feature type="domain" description="HTH tetR-type" evidence="5">
    <location>
        <begin position="13"/>
        <end position="73"/>
    </location>
</feature>
<evidence type="ECO:0000256" key="3">
    <source>
        <dbReference type="ARBA" id="ARBA00023163"/>
    </source>
</evidence>
<evidence type="ECO:0000256" key="1">
    <source>
        <dbReference type="ARBA" id="ARBA00023015"/>
    </source>
</evidence>
<keyword evidence="1" id="KW-0805">Transcription regulation</keyword>
<evidence type="ECO:0000313" key="7">
    <source>
        <dbReference type="Proteomes" id="UP001243757"/>
    </source>
</evidence>